<feature type="domain" description="Baseplate J-like central" evidence="1">
    <location>
        <begin position="141"/>
        <end position="212"/>
    </location>
</feature>
<dbReference type="InterPro" id="IPR058531">
    <property type="entry name" value="Baseplate_J_M"/>
</dbReference>
<evidence type="ECO:0000259" key="1">
    <source>
        <dbReference type="Pfam" id="PF26078"/>
    </source>
</evidence>
<gene>
    <name evidence="3" type="ORF">KQ249_07440</name>
</gene>
<dbReference type="InterPro" id="IPR014507">
    <property type="entry name" value="Baseplate_assembly_J_pred"/>
</dbReference>
<sequence length="306" mass="32842">MAGEFSAVDLSQLPAPNVVEPLDFETIFEQRKSALLALFDGEEQAEIEATLELESEPMTKLLQENAYQELVWRQRVNEAARGVMLAYAKDDDLDQIGANYNVFRQVIDQGDPEAVPPVPPTYESDTDFRRRIQLSPEGYTTAGSRGSYVFHALSADANVKDAQAVSPSPGQVTVYVLSREGNGTASSELQTAVDSAVNADDIRPMTDQVNVQSVAVTEYSVVAELTVFSGPDAEVVRQSAEDAITDYVANQHRIGYDITLSGLYAALHQAGVQNVTLTSPAATIVIGDGEAAYCTGVTVTVGGTDV</sequence>
<evidence type="ECO:0000259" key="2">
    <source>
        <dbReference type="Pfam" id="PF26079"/>
    </source>
</evidence>
<dbReference type="InterPro" id="IPR058530">
    <property type="entry name" value="Baseplate_J-like_C"/>
</dbReference>
<dbReference type="EMBL" id="CP076686">
    <property type="protein sequence ID" value="QWV14417.1"/>
    <property type="molecule type" value="Genomic_DNA"/>
</dbReference>
<accession>A0ABX8IRW1</accession>
<dbReference type="Proteomes" id="UP000683442">
    <property type="component" value="Chromosome"/>
</dbReference>
<proteinExistence type="predicted"/>
<dbReference type="Pfam" id="PF26079">
    <property type="entry name" value="Baseplate_J_C"/>
    <property type="match status" value="1"/>
</dbReference>
<dbReference type="PIRSF" id="PIRSF020481">
    <property type="entry name" value="BAP"/>
    <property type="match status" value="1"/>
</dbReference>
<dbReference type="RefSeq" id="WP_014576180.1">
    <property type="nucleotide sequence ID" value="NZ_CP076686.1"/>
</dbReference>
<evidence type="ECO:0000313" key="4">
    <source>
        <dbReference type="Proteomes" id="UP000683442"/>
    </source>
</evidence>
<reference evidence="3 4" key="1">
    <citation type="submission" date="2021-06" db="EMBL/GenBank/DDBJ databases">
        <title>Microbial metabolic specificity influences pelagic lipid remineralization.</title>
        <authorList>
            <person name="Behrendt L."/>
            <person name="Hunter J.E."/>
            <person name="Alcolombri U."/>
            <person name="Smriga S."/>
            <person name="Mincer T."/>
            <person name="Lowenstein D.P."/>
            <person name="Peaudecerf F.J."/>
            <person name="Fernandez V.I."/>
            <person name="Fredricks H."/>
            <person name="Almblad H."/>
            <person name="Harrison J.J."/>
            <person name="Stocker R."/>
            <person name="Van Mooy B.A.S."/>
        </authorList>
    </citation>
    <scope>NUCLEOTIDE SEQUENCE [LARGE SCALE GENOMIC DNA]</scope>
    <source>
        <strain evidence="3 4">HP15-B</strain>
    </source>
</reference>
<dbReference type="PANTHER" id="PTHR35862">
    <property type="entry name" value="FELS-2 PROPHAGE PROTEIN"/>
    <property type="match status" value="1"/>
</dbReference>
<evidence type="ECO:0000313" key="3">
    <source>
        <dbReference type="EMBL" id="QWV14417.1"/>
    </source>
</evidence>
<dbReference type="InterPro" id="IPR052726">
    <property type="entry name" value="Phage_Baseplate_Hub"/>
</dbReference>
<protein>
    <submittedName>
        <fullName evidence="3">Baseplate J/gp47 family protein</fullName>
    </submittedName>
</protein>
<dbReference type="GeneID" id="78559265"/>
<dbReference type="Pfam" id="PF26078">
    <property type="entry name" value="Baseplate_J_M"/>
    <property type="match status" value="1"/>
</dbReference>
<feature type="domain" description="Baseplate J-like C-terminal" evidence="2">
    <location>
        <begin position="219"/>
        <end position="300"/>
    </location>
</feature>
<dbReference type="PANTHER" id="PTHR35862:SF1">
    <property type="entry name" value="FELS-2 PROPHAGE PROTEIN"/>
    <property type="match status" value="1"/>
</dbReference>
<organism evidence="3 4">
    <name type="scientific">Marinobacter adhaerens</name>
    <dbReference type="NCBI Taxonomy" id="1033846"/>
    <lineage>
        <taxon>Bacteria</taxon>
        <taxon>Pseudomonadati</taxon>
        <taxon>Pseudomonadota</taxon>
        <taxon>Gammaproteobacteria</taxon>
        <taxon>Pseudomonadales</taxon>
        <taxon>Marinobacteraceae</taxon>
        <taxon>Marinobacter</taxon>
    </lineage>
</organism>
<keyword evidence="4" id="KW-1185">Reference proteome</keyword>
<name>A0ABX8IRW1_9GAMM</name>